<dbReference type="Gene3D" id="1.10.3090.10">
    <property type="entry name" value="cca-adding enzyme, domain 2"/>
    <property type="match status" value="1"/>
</dbReference>
<dbReference type="Pfam" id="PF12627">
    <property type="entry name" value="PolyA_pol_RNAbd"/>
    <property type="match status" value="1"/>
</dbReference>
<keyword evidence="5" id="KW-0479">Metal-binding</keyword>
<dbReference type="Pfam" id="PF01743">
    <property type="entry name" value="PolyA_pol"/>
    <property type="match status" value="1"/>
</dbReference>
<keyword evidence="4" id="KW-0548">Nucleotidyltransferase</keyword>
<comment type="similarity">
    <text evidence="8">Belongs to the tRNA nucleotidyltransferase/poly(A) polymerase family.</text>
</comment>
<accession>A0ABT0P783</accession>
<dbReference type="InterPro" id="IPR032828">
    <property type="entry name" value="PolyA_RNA-bd"/>
</dbReference>
<evidence type="ECO:0000259" key="10">
    <source>
        <dbReference type="Pfam" id="PF12627"/>
    </source>
</evidence>
<feature type="domain" description="Poly A polymerase head" evidence="9">
    <location>
        <begin position="32"/>
        <end position="154"/>
    </location>
</feature>
<feature type="domain" description="tRNA nucleotidyltransferase/poly(A) polymerase RNA and SrmB- binding" evidence="10">
    <location>
        <begin position="189"/>
        <end position="242"/>
    </location>
</feature>
<dbReference type="CDD" id="cd05398">
    <property type="entry name" value="NT_ClassII-CCAase"/>
    <property type="match status" value="1"/>
</dbReference>
<gene>
    <name evidence="11" type="ORF">M4Z11_01615</name>
</gene>
<evidence type="ECO:0000256" key="8">
    <source>
        <dbReference type="RuleBase" id="RU003953"/>
    </source>
</evidence>
<evidence type="ECO:0000256" key="3">
    <source>
        <dbReference type="ARBA" id="ARBA00022694"/>
    </source>
</evidence>
<proteinExistence type="inferred from homology"/>
<reference evidence="11 12" key="1">
    <citation type="submission" date="2022-05" db="EMBL/GenBank/DDBJ databases">
        <title>Description of the Bartonella bilalgolemii sp. nov. Isolated from Apodemus uralensis (Pallas 1811).</title>
        <authorList>
            <person name="Zgheib R."/>
            <person name="Celebi B."/>
        </authorList>
    </citation>
    <scope>NUCLEOTIDE SEQUENCE [LARGE SCALE GENOMIC DNA]</scope>
    <source>
        <strain evidence="11 12">G70</strain>
    </source>
</reference>
<dbReference type="EMBL" id="JAMCOF010000002">
    <property type="protein sequence ID" value="MCL6229320.1"/>
    <property type="molecule type" value="Genomic_DNA"/>
</dbReference>
<protein>
    <submittedName>
        <fullName evidence="11">CCA tRNA nucleotidyltransferase</fullName>
    </submittedName>
</protein>
<dbReference type="SUPFAM" id="SSF81891">
    <property type="entry name" value="Poly A polymerase C-terminal region-like"/>
    <property type="match status" value="1"/>
</dbReference>
<comment type="cofactor">
    <cofactor evidence="1">
        <name>Mg(2+)</name>
        <dbReference type="ChEBI" id="CHEBI:18420"/>
    </cofactor>
</comment>
<dbReference type="InterPro" id="IPR043519">
    <property type="entry name" value="NT_sf"/>
</dbReference>
<dbReference type="PANTHER" id="PTHR46173:SF1">
    <property type="entry name" value="CCA TRNA NUCLEOTIDYLTRANSFERASE 1, MITOCHONDRIAL"/>
    <property type="match status" value="1"/>
</dbReference>
<keyword evidence="6" id="KW-0547">Nucleotide-binding</keyword>
<dbReference type="InterPro" id="IPR002646">
    <property type="entry name" value="PolA_pol_head_dom"/>
</dbReference>
<evidence type="ECO:0000256" key="6">
    <source>
        <dbReference type="ARBA" id="ARBA00022741"/>
    </source>
</evidence>
<keyword evidence="8" id="KW-0694">RNA-binding</keyword>
<evidence type="ECO:0000256" key="4">
    <source>
        <dbReference type="ARBA" id="ARBA00022695"/>
    </source>
</evidence>
<dbReference type="Proteomes" id="UP001523003">
    <property type="component" value="Unassembled WGS sequence"/>
</dbReference>
<evidence type="ECO:0000313" key="12">
    <source>
        <dbReference type="Proteomes" id="UP001523003"/>
    </source>
</evidence>
<dbReference type="SUPFAM" id="SSF81301">
    <property type="entry name" value="Nucleotidyltransferase"/>
    <property type="match status" value="1"/>
</dbReference>
<dbReference type="PANTHER" id="PTHR46173">
    <property type="entry name" value="CCA TRNA NUCLEOTIDYLTRANSFERASE 1, MITOCHONDRIAL"/>
    <property type="match status" value="1"/>
</dbReference>
<organism evidence="11 12">
    <name type="scientific">Bartonella bilalgolemii</name>
    <dbReference type="NCBI Taxonomy" id="2942911"/>
    <lineage>
        <taxon>Bacteria</taxon>
        <taxon>Pseudomonadati</taxon>
        <taxon>Pseudomonadota</taxon>
        <taxon>Alphaproteobacteria</taxon>
        <taxon>Hyphomicrobiales</taxon>
        <taxon>Bartonellaceae</taxon>
        <taxon>Bartonella</taxon>
    </lineage>
</organism>
<name>A0ABT0P783_9HYPH</name>
<dbReference type="InterPro" id="IPR050264">
    <property type="entry name" value="Bact_CCA-adding_enz_type3_sf"/>
</dbReference>
<evidence type="ECO:0000256" key="7">
    <source>
        <dbReference type="ARBA" id="ARBA00022842"/>
    </source>
</evidence>
<keyword evidence="3" id="KW-0819">tRNA processing</keyword>
<comment type="caution">
    <text evidence="11">The sequence shown here is derived from an EMBL/GenBank/DDBJ whole genome shotgun (WGS) entry which is preliminary data.</text>
</comment>
<evidence type="ECO:0000256" key="1">
    <source>
        <dbReference type="ARBA" id="ARBA00001946"/>
    </source>
</evidence>
<keyword evidence="12" id="KW-1185">Reference proteome</keyword>
<keyword evidence="7" id="KW-0460">Magnesium</keyword>
<dbReference type="Gene3D" id="3.30.460.10">
    <property type="entry name" value="Beta Polymerase, domain 2"/>
    <property type="match status" value="1"/>
</dbReference>
<evidence type="ECO:0000256" key="5">
    <source>
        <dbReference type="ARBA" id="ARBA00022723"/>
    </source>
</evidence>
<evidence type="ECO:0000313" key="11">
    <source>
        <dbReference type="EMBL" id="MCL6229320.1"/>
    </source>
</evidence>
<evidence type="ECO:0000256" key="2">
    <source>
        <dbReference type="ARBA" id="ARBA00022679"/>
    </source>
</evidence>
<evidence type="ECO:0000259" key="9">
    <source>
        <dbReference type="Pfam" id="PF01743"/>
    </source>
</evidence>
<sequence>MSIKYNFKQVAWLQSSNIQTLLRVLSLDGEEARIVGGAVRNQLLQQPISDIDIATTCLPQQIIKRVEEVGFKTIPTGINFGTVTVVGKSCSYEVTTLRSDIETDGRHAKVIFSRDWKKDAERRDFTINALYCNAAGEIYDEVGGLNDIATRTVRFIGVAEQRICEDYLRILRFFRFFAWYGIGRPDAEGLKACTRLKHGLQKLSPERVWGEMKKLLTALDPTRALLWMRQSGILTLILPETERWGIDAIHSLIKTEQAFGWKVDPFLRLESLIPPDVTRLHDMAHRLRLSNKEKIRLKEWAELELINHDCSDIFMQRLIYFYGRQPVLDQLALSLAAARDQTLKDSKVVKKEECYIRLYQLARKWQIPTFPISGKDLLERGLVKGMFLGKKLKELETLWIESGFLIDRNKLLEKIEQ</sequence>
<keyword evidence="2 8" id="KW-0808">Transferase</keyword>
<dbReference type="RefSeq" id="WP_249675313.1">
    <property type="nucleotide sequence ID" value="NZ_JAMCOF010000002.1"/>
</dbReference>